<evidence type="ECO:0000313" key="1">
    <source>
        <dbReference type="EMBL" id="MBB3965512.1"/>
    </source>
</evidence>
<evidence type="ECO:0000313" key="2">
    <source>
        <dbReference type="Proteomes" id="UP000582090"/>
    </source>
</evidence>
<proteinExistence type="predicted"/>
<dbReference type="AlphaFoldDB" id="A0A7W6CV64"/>
<sequence>MLNKPEPHEDVWLLEATFSCRLLRGYITTISALAGTRS</sequence>
<gene>
    <name evidence="1" type="ORF">GGQ67_003185</name>
</gene>
<accession>A0A7W6CV64</accession>
<dbReference type="EMBL" id="JACIDW010000010">
    <property type="protein sequence ID" value="MBB3965512.1"/>
    <property type="molecule type" value="Genomic_DNA"/>
</dbReference>
<comment type="caution">
    <text evidence="1">The sequence shown here is derived from an EMBL/GenBank/DDBJ whole genome shotgun (WGS) entry which is preliminary data.</text>
</comment>
<protein>
    <submittedName>
        <fullName evidence="1">Uncharacterized protein</fullName>
    </submittedName>
</protein>
<dbReference type="Proteomes" id="UP000582090">
    <property type="component" value="Unassembled WGS sequence"/>
</dbReference>
<keyword evidence="2" id="KW-1185">Reference proteome</keyword>
<name>A0A7W6CV64_9HYPH</name>
<reference evidence="1 2" key="1">
    <citation type="submission" date="2020-08" db="EMBL/GenBank/DDBJ databases">
        <title>Genomic Encyclopedia of Type Strains, Phase IV (KMG-IV): sequencing the most valuable type-strain genomes for metagenomic binning, comparative biology and taxonomic classification.</title>
        <authorList>
            <person name="Goeker M."/>
        </authorList>
    </citation>
    <scope>NUCLEOTIDE SEQUENCE [LARGE SCALE GENOMIC DNA]</scope>
    <source>
        <strain evidence="1 2">DSM 26575</strain>
    </source>
</reference>
<organism evidence="1 2">
    <name type="scientific">Rhizobium metallidurans</name>
    <dbReference type="NCBI Taxonomy" id="1265931"/>
    <lineage>
        <taxon>Bacteria</taxon>
        <taxon>Pseudomonadati</taxon>
        <taxon>Pseudomonadota</taxon>
        <taxon>Alphaproteobacteria</taxon>
        <taxon>Hyphomicrobiales</taxon>
        <taxon>Rhizobiaceae</taxon>
        <taxon>Rhizobium/Agrobacterium group</taxon>
        <taxon>Rhizobium</taxon>
    </lineage>
</organism>